<evidence type="ECO:0000256" key="6">
    <source>
        <dbReference type="ARBA" id="ARBA00022989"/>
    </source>
</evidence>
<evidence type="ECO:0000256" key="1">
    <source>
        <dbReference type="ARBA" id="ARBA00004370"/>
    </source>
</evidence>
<dbReference type="GO" id="GO:0007156">
    <property type="term" value="P:homophilic cell adhesion via plasma membrane adhesion molecules"/>
    <property type="evidence" value="ECO:0007669"/>
    <property type="project" value="InterPro"/>
</dbReference>
<keyword evidence="11" id="KW-0732">Signal</keyword>
<gene>
    <name evidence="13" type="primary">putative Cadherin-89D</name>
    <name evidence="13" type="ORF">CLUMA_CG002156</name>
</gene>
<sequence>MNLHWIIKFILLWITWLQHNICDACTFYSTSEYSLADSDSGKFLRIKEDHPIGEAIFAIDVYPRKSIELRGIDRSSKDDKYFRIREVNATRIEIILKESLDDLVDNETPHNILKFKIQCNSAKHSNRRNHDISFFMLTVYVEDINDNKPVFVNAPYSVTIDETTPFGTTIFKEIHAVDRDQPNTPNSDIQYFIGQQTVDSQGGFFIMDSPHRPHIILRRSLDFDHGIRRFDLNIIAKDRGIPPHQSNTSLSVYIDDVDDLPPMFTQDVYYTKVKEFFTITGKAIHKALKIDPPIEAYDQDSLNSTLVYSIVSGNDRDVFWMHPTTGVIYLKKEIDLEAELLQDNSFVVNVDVRQKNDEFKRAQARVEIEIVDINDNPPEFEVDLYNISIVENLPNGFSVLQVNALDRDQGENSLFFYKIFKEDPPGAFNVDAQTGWMTVKNQSLLDREVRATVKLLIQAVEKVKPYNKRETTADSTVAVEITLLDANDNSPSFELGNLYEFKVDLNSSIGYVVGRIKATDPDDGQNGKIVYEMKNRKETVVPFKLDPKNGVLKVTGRLLPGRIALFVEACDQPINLSEQRCSLAVLTLDIVNMADASEIKFMGAPYDFWISSNAPIGSSVGQVRTVYREDIIFDLLHSYSEGVPFAIEEQSGIITVIRPINSFNRNVYIFEAVATYAHTPVEHVKNTSRSMKKSLPEELGFQVDEGIVSDLNFANMYIANVTINVVNPNSKNPVFVKAPQNQLIEFRIMENLPNAVIGNLMNKNLTEMTKGLQASSSSPTATIQRRPVNREHRQMMSSSKFRKQVEIKRNITAVVTTPSSIGMIPRRSRNMFNTTSRRKGIAKQYGRVVNLPPITLNNDKNSSSTHERPLTSLSKYLRNKSRHSRSTKNLNFFIVNDYDFKEKMYVSSDGKLMTINGLDREEKDSYMLSVIAEYSNGLVESAGIYQINVLVDDENDNPPKFDHTNYIGIISENCVLGTEVLLNNLIIVNDADYGKNAEFQLSILGDGNRLFTIEKSDEVPDRSTFFNTGNNSVLSLFSDTVLDEYSSMVDINLHLMMLSARDASPNQTHYAIKYSGPSTLDRERKNFYKLRLLSKDSGGLTSEAQLMIFVTDVNDNPPVFEKLAVFKQTGIEIMQYTDKMEIYFVDSQNSVNSKRPMALALETVQAKYSIKENYEELSIGTTTKSPVRIRYRKKPIGSPRALALIDEEDSEDEAEEDRAFRDKPIFINLNSSFARYPLFSIEESLEPGTTILQLTANDEDYGPNSQITYEITNEKISLSRSFKGDTSRIHKPPFFSIDRISGELKVNRQLIPHVEVVVNVTAKDPAGLSDRVQIGIQISDVNNHPPQFLRPFYSFDIEEGFHVGKILGAIQAVDDDFEDNANITYSIVNADSDKFPFSITPRSGILKVSGHLDRELKSLYEFKVMAKDNSKNYHQLNATVVIEVNIIDQNDNAPQFIEYDDLMIHEIPARSRKLNSDLHHNEDIAPQNRTPVYKINLDRNVSGRRLIKEIKAIDIDYALNGMVFYNFLHNNLSHLFEIDAREGIITTTANKDQLKILNNYDFINLTVVASDLGNPVRSSYAIVLITLIGEKRIEAPKLEAYKKSQAIVAKPVLFVNQYYELEVYENSPTPMRLIQFNTTNDDTIYKWSLELENKSESRVDVAEIFNIVDGTLWLIKTLDREEIDMYSLKIRADSLAPLKRPRQGRNMQMMYPVTDDRIDNLTENEVRVVVKILDVNDHAPVFRENGPIIAVIPDTVKYGYNVLKVQADDEDSGINGDIRYAIMNEPTNFFGIDALTGQIRALGPLWRDNQRVFGFDVKATDRQGAENGKSSIVNVLVYVLDDHKHVKFVMSGNTMDIEREAETISRSLSDASGLNVKIRMLEPHEVNREFLTNVYVYAIDPKSNTVVDMEELQEIMEQLNMQEIQPSLPIIELTKLGVPAHLAPKIKQGSGELASIVLSITILIGGFSTAICILCVRYKR</sequence>
<evidence type="ECO:0000256" key="4">
    <source>
        <dbReference type="ARBA" id="ARBA00022837"/>
    </source>
</evidence>
<dbReference type="PROSITE" id="PS50268">
    <property type="entry name" value="CADHERIN_2"/>
    <property type="match status" value="12"/>
</dbReference>
<comment type="subcellular location">
    <subcellularLocation>
        <location evidence="1">Membrane</location>
    </subcellularLocation>
</comment>
<keyword evidence="2 10" id="KW-0812">Transmembrane</keyword>
<evidence type="ECO:0000313" key="13">
    <source>
        <dbReference type="EMBL" id="CRK88379.1"/>
    </source>
</evidence>
<dbReference type="OrthoDB" id="6252479at2759"/>
<keyword evidence="14" id="KW-1185">Reference proteome</keyword>
<feature type="domain" description="Cadherin" evidence="12">
    <location>
        <begin position="495"/>
        <end position="607"/>
    </location>
</feature>
<organism evidence="13 14">
    <name type="scientific">Clunio marinus</name>
    <dbReference type="NCBI Taxonomy" id="568069"/>
    <lineage>
        <taxon>Eukaryota</taxon>
        <taxon>Metazoa</taxon>
        <taxon>Ecdysozoa</taxon>
        <taxon>Arthropoda</taxon>
        <taxon>Hexapoda</taxon>
        <taxon>Insecta</taxon>
        <taxon>Pterygota</taxon>
        <taxon>Neoptera</taxon>
        <taxon>Endopterygota</taxon>
        <taxon>Diptera</taxon>
        <taxon>Nematocera</taxon>
        <taxon>Chironomoidea</taxon>
        <taxon>Chironomidae</taxon>
        <taxon>Clunio</taxon>
    </lineage>
</organism>
<evidence type="ECO:0000259" key="12">
    <source>
        <dbReference type="PROSITE" id="PS50268"/>
    </source>
</evidence>
<feature type="domain" description="Cadherin" evidence="12">
    <location>
        <begin position="38"/>
        <end position="151"/>
    </location>
</feature>
<keyword evidence="3" id="KW-0677">Repeat</keyword>
<feature type="domain" description="Cadherin" evidence="12">
    <location>
        <begin position="152"/>
        <end position="264"/>
    </location>
</feature>
<feature type="domain" description="Cadherin" evidence="12">
    <location>
        <begin position="381"/>
        <end position="493"/>
    </location>
</feature>
<feature type="transmembrane region" description="Helical" evidence="10">
    <location>
        <begin position="1953"/>
        <end position="1976"/>
    </location>
</feature>
<evidence type="ECO:0000256" key="7">
    <source>
        <dbReference type="ARBA" id="ARBA00023136"/>
    </source>
</evidence>
<evidence type="ECO:0000256" key="9">
    <source>
        <dbReference type="PROSITE-ProRule" id="PRU00043"/>
    </source>
</evidence>
<accession>A0A1J1HKC5</accession>
<dbReference type="Pfam" id="PF00028">
    <property type="entry name" value="Cadherin"/>
    <property type="match status" value="7"/>
</dbReference>
<evidence type="ECO:0000256" key="11">
    <source>
        <dbReference type="SAM" id="SignalP"/>
    </source>
</evidence>
<evidence type="ECO:0000256" key="3">
    <source>
        <dbReference type="ARBA" id="ARBA00022737"/>
    </source>
</evidence>
<dbReference type="Gene3D" id="2.60.40.60">
    <property type="entry name" value="Cadherins"/>
    <property type="match status" value="13"/>
</dbReference>
<feature type="domain" description="Cadherin" evidence="12">
    <location>
        <begin position="1239"/>
        <end position="1348"/>
    </location>
</feature>
<dbReference type="FunFam" id="2.60.40.60:FF:000266">
    <property type="entry name" value="Cadherin 23"/>
    <property type="match status" value="1"/>
</dbReference>
<protein>
    <submittedName>
        <fullName evidence="13">CLUMA_CG002156, isoform A</fullName>
    </submittedName>
</protein>
<feature type="domain" description="Cadherin" evidence="12">
    <location>
        <begin position="1489"/>
        <end position="1598"/>
    </location>
</feature>
<keyword evidence="7 10" id="KW-0472">Membrane</keyword>
<dbReference type="SUPFAM" id="SSF49313">
    <property type="entry name" value="Cadherin-like"/>
    <property type="match status" value="12"/>
</dbReference>
<dbReference type="EMBL" id="CVRI01000006">
    <property type="protein sequence ID" value="CRK88379.1"/>
    <property type="molecule type" value="Genomic_DNA"/>
</dbReference>
<dbReference type="InterPro" id="IPR015919">
    <property type="entry name" value="Cadherin-like_sf"/>
</dbReference>
<dbReference type="PANTHER" id="PTHR24026">
    <property type="entry name" value="FAT ATYPICAL CADHERIN-RELATED"/>
    <property type="match status" value="1"/>
</dbReference>
<dbReference type="PANTHER" id="PTHR24026:SF129">
    <property type="entry name" value="CADHERIN-89D"/>
    <property type="match status" value="1"/>
</dbReference>
<dbReference type="CDD" id="cd11304">
    <property type="entry name" value="Cadherin_repeat"/>
    <property type="match status" value="12"/>
</dbReference>
<dbReference type="Proteomes" id="UP000183832">
    <property type="component" value="Unassembled WGS sequence"/>
</dbReference>
<dbReference type="PRINTS" id="PR00205">
    <property type="entry name" value="CADHERIN"/>
</dbReference>
<keyword evidence="6 10" id="KW-1133">Transmembrane helix</keyword>
<evidence type="ECO:0000256" key="2">
    <source>
        <dbReference type="ARBA" id="ARBA00022692"/>
    </source>
</evidence>
<proteinExistence type="predicted"/>
<dbReference type="FunFam" id="2.60.40.60:FF:000116">
    <property type="entry name" value="Dachsous cadherin-related 2"/>
    <property type="match status" value="1"/>
</dbReference>
<keyword evidence="5" id="KW-0130">Cell adhesion</keyword>
<feature type="domain" description="Cadherin" evidence="12">
    <location>
        <begin position="1349"/>
        <end position="1456"/>
    </location>
</feature>
<evidence type="ECO:0000313" key="14">
    <source>
        <dbReference type="Proteomes" id="UP000183832"/>
    </source>
</evidence>
<feature type="domain" description="Cadherin" evidence="12">
    <location>
        <begin position="294"/>
        <end position="380"/>
    </location>
</feature>
<keyword evidence="4 9" id="KW-0106">Calcium</keyword>
<dbReference type="STRING" id="568069.A0A1J1HKC5"/>
<dbReference type="InterPro" id="IPR002126">
    <property type="entry name" value="Cadherin-like_dom"/>
</dbReference>
<feature type="domain" description="Cadherin" evidence="12">
    <location>
        <begin position="891"/>
        <end position="961"/>
    </location>
</feature>
<feature type="chain" id="PRO_5013244187" evidence="11">
    <location>
        <begin position="25"/>
        <end position="1980"/>
    </location>
</feature>
<name>A0A1J1HKC5_9DIPT</name>
<dbReference type="FunFam" id="2.60.40.60:FF:000106">
    <property type="entry name" value="FAT atypical cadherin 4"/>
    <property type="match status" value="1"/>
</dbReference>
<evidence type="ECO:0000256" key="5">
    <source>
        <dbReference type="ARBA" id="ARBA00022889"/>
    </source>
</evidence>
<evidence type="ECO:0000256" key="10">
    <source>
        <dbReference type="SAM" id="Phobius"/>
    </source>
</evidence>
<dbReference type="SMART" id="SM00112">
    <property type="entry name" value="CA"/>
    <property type="match status" value="11"/>
</dbReference>
<dbReference type="PROSITE" id="PS00232">
    <property type="entry name" value="CADHERIN_1"/>
    <property type="match status" value="7"/>
</dbReference>
<feature type="domain" description="Cadherin" evidence="12">
    <location>
        <begin position="962"/>
        <end position="1120"/>
    </location>
</feature>
<feature type="domain" description="Cadherin" evidence="12">
    <location>
        <begin position="1615"/>
        <end position="1742"/>
    </location>
</feature>
<dbReference type="GO" id="GO:0005509">
    <property type="term" value="F:calcium ion binding"/>
    <property type="evidence" value="ECO:0007669"/>
    <property type="project" value="UniProtKB-UniRule"/>
</dbReference>
<evidence type="ECO:0000256" key="8">
    <source>
        <dbReference type="ARBA" id="ARBA00023180"/>
    </source>
</evidence>
<keyword evidence="8" id="KW-0325">Glycoprotein</keyword>
<dbReference type="GO" id="GO:0005886">
    <property type="term" value="C:plasma membrane"/>
    <property type="evidence" value="ECO:0007669"/>
    <property type="project" value="InterPro"/>
</dbReference>
<feature type="domain" description="Cadherin" evidence="12">
    <location>
        <begin position="1744"/>
        <end position="1849"/>
    </location>
</feature>
<dbReference type="InterPro" id="IPR020894">
    <property type="entry name" value="Cadherin_CS"/>
</dbReference>
<feature type="signal peptide" evidence="11">
    <location>
        <begin position="1"/>
        <end position="24"/>
    </location>
</feature>
<reference evidence="13 14" key="1">
    <citation type="submission" date="2015-04" db="EMBL/GenBank/DDBJ databases">
        <authorList>
            <person name="Syromyatnikov M.Y."/>
            <person name="Popov V.N."/>
        </authorList>
    </citation>
    <scope>NUCLEOTIDE SEQUENCE [LARGE SCALE GENOMIC DNA]</scope>
</reference>